<dbReference type="EMBL" id="CAEZUC010000002">
    <property type="protein sequence ID" value="CAB4582300.1"/>
    <property type="molecule type" value="Genomic_DNA"/>
</dbReference>
<name>A0A6J7CTJ2_9ZZZZ</name>
<keyword evidence="1" id="KW-0812">Transmembrane</keyword>
<sequence>MRSSIVGSLFLVAITTYLIIRLSRRTNSDRYQAKPKNKWTQLSEGKDPTDD</sequence>
<gene>
    <name evidence="2" type="ORF">UFOPK1776_00063</name>
    <name evidence="3" type="ORF">UFOPK2886_00047</name>
    <name evidence="4" type="ORF">UFOPK3295_00300</name>
</gene>
<keyword evidence="1" id="KW-0472">Membrane</keyword>
<reference evidence="4" key="1">
    <citation type="submission" date="2020-05" db="EMBL/GenBank/DDBJ databases">
        <authorList>
            <person name="Chiriac C."/>
            <person name="Salcher M."/>
            <person name="Ghai R."/>
            <person name="Kavagutti S V."/>
        </authorList>
    </citation>
    <scope>NUCLEOTIDE SEQUENCE</scope>
</reference>
<feature type="transmembrane region" description="Helical" evidence="1">
    <location>
        <begin position="6"/>
        <end position="23"/>
    </location>
</feature>
<evidence type="ECO:0000313" key="4">
    <source>
        <dbReference type="EMBL" id="CAB4858323.1"/>
    </source>
</evidence>
<organism evidence="4">
    <name type="scientific">freshwater metagenome</name>
    <dbReference type="NCBI Taxonomy" id="449393"/>
    <lineage>
        <taxon>unclassified sequences</taxon>
        <taxon>metagenomes</taxon>
        <taxon>ecological metagenomes</taxon>
    </lineage>
</organism>
<keyword evidence="1" id="KW-1133">Transmembrane helix</keyword>
<accession>A0A6J7CTJ2</accession>
<dbReference type="EMBL" id="CAFBLG010000015">
    <property type="protein sequence ID" value="CAB4858323.1"/>
    <property type="molecule type" value="Genomic_DNA"/>
</dbReference>
<evidence type="ECO:0000313" key="3">
    <source>
        <dbReference type="EMBL" id="CAB4760094.1"/>
    </source>
</evidence>
<dbReference type="EMBL" id="CAEZZO010000003">
    <property type="protein sequence ID" value="CAB4760094.1"/>
    <property type="molecule type" value="Genomic_DNA"/>
</dbReference>
<dbReference type="AlphaFoldDB" id="A0A6J7CTJ2"/>
<protein>
    <submittedName>
        <fullName evidence="4">Unannotated protein</fullName>
    </submittedName>
</protein>
<proteinExistence type="predicted"/>
<evidence type="ECO:0000256" key="1">
    <source>
        <dbReference type="SAM" id="Phobius"/>
    </source>
</evidence>
<evidence type="ECO:0000313" key="2">
    <source>
        <dbReference type="EMBL" id="CAB4582300.1"/>
    </source>
</evidence>